<feature type="signal peptide" evidence="2">
    <location>
        <begin position="1"/>
        <end position="20"/>
    </location>
</feature>
<reference evidence="4" key="1">
    <citation type="submission" date="2017-05" db="EMBL/GenBank/DDBJ databases">
        <authorList>
            <person name="Papadimitriou K."/>
        </authorList>
    </citation>
    <scope>NUCLEOTIDE SEQUENCE [LARGE SCALE GENOMIC DNA]</scope>
    <source>
        <strain evidence="4">ACA-DC 3411</strain>
    </source>
</reference>
<dbReference type="AlphaFoldDB" id="A0A1Y6K4B9"/>
<evidence type="ECO:0000313" key="4">
    <source>
        <dbReference type="Proteomes" id="UP000195412"/>
    </source>
</evidence>
<evidence type="ECO:0000256" key="1">
    <source>
        <dbReference type="SAM" id="MobiDB-lite"/>
    </source>
</evidence>
<keyword evidence="2" id="KW-0732">Signal</keyword>
<proteinExistence type="predicted"/>
<evidence type="ECO:0000256" key="2">
    <source>
        <dbReference type="SAM" id="SignalP"/>
    </source>
</evidence>
<name>A0A1Y6K4B9_9LACO</name>
<dbReference type="KEGG" id="lzy:LZ3411_2344"/>
<feature type="chain" id="PRO_5038901660" evidence="2">
    <location>
        <begin position="21"/>
        <end position="306"/>
    </location>
</feature>
<gene>
    <name evidence="3" type="ORF">LZ3411_2344</name>
</gene>
<feature type="compositionally biased region" description="Low complexity" evidence="1">
    <location>
        <begin position="41"/>
        <end position="61"/>
    </location>
</feature>
<dbReference type="Proteomes" id="UP000195412">
    <property type="component" value="Chromosome I"/>
</dbReference>
<dbReference type="EMBL" id="LT854705">
    <property type="protein sequence ID" value="SMS15394.1"/>
    <property type="molecule type" value="Genomic_DNA"/>
</dbReference>
<evidence type="ECO:0000313" key="3">
    <source>
        <dbReference type="EMBL" id="SMS15394.1"/>
    </source>
</evidence>
<protein>
    <submittedName>
        <fullName evidence="3">Uncharacterized protein</fullName>
    </submittedName>
</protein>
<feature type="region of interest" description="Disordered" evidence="1">
    <location>
        <begin position="197"/>
        <end position="217"/>
    </location>
</feature>
<feature type="region of interest" description="Disordered" evidence="1">
    <location>
        <begin position="24"/>
        <end position="62"/>
    </location>
</feature>
<organism evidence="3 4">
    <name type="scientific">Levilactobacillus zymae</name>
    <dbReference type="NCBI Taxonomy" id="267363"/>
    <lineage>
        <taxon>Bacteria</taxon>
        <taxon>Bacillati</taxon>
        <taxon>Bacillota</taxon>
        <taxon>Bacilli</taxon>
        <taxon>Lactobacillales</taxon>
        <taxon>Lactobacillaceae</taxon>
        <taxon>Levilactobacillus</taxon>
    </lineage>
</organism>
<sequence>MRIAGILLTLILVFALGQHFNRTTTTAKRSHAPKAEKVEKSSPQVASSTTASSSVQGVATTPKTADQHLTRVLSNLTQIAGENAETRSGGRTTYSRFYQTQGTWYWEMTANTQNAPVEVAKVTGATQDGRLLKLDMTSQVYHPDQTYRLEFQWLDRAAGEYKLHTTFENIDGNYTIGETEDVADAENDTASMSWTLGSGEGIEDESTRTDNGATTYSDFTQDDDGDWYWTLSSDKRGNVEFGKVTDIQTQDGVPVELRIQSKLDKSYGTTYTVHVSYNDDLTSYHLVTAQDNINGKYTIDDYSTDD</sequence>
<accession>A0A1Y6K4B9</accession>